<sequence length="202" mass="22734">MEIQDSIRKYRSNAISVDLSGELSIMISPLKRISPHLKYSSIATNKTSIHPRTTSLKVEHFQIKLSDDALLLLTWPRMILSPGYPFADNFRGLIDLSSRSKMPPQYAATASAIGTREMPKVYARVNVIISAPKEKAIAMDMLAHADMFIPHELSSRLTHMTEQSRRIHRRIGVPSNSILFFSDELYECLHGLKNGSNKHFGG</sequence>
<dbReference type="Gramene" id="RZC68348">
    <property type="protein sequence ID" value="RZC68348"/>
    <property type="gene ID" value="C5167_031604"/>
</dbReference>
<evidence type="ECO:0000313" key="2">
    <source>
        <dbReference type="Proteomes" id="UP000316621"/>
    </source>
</evidence>
<protein>
    <submittedName>
        <fullName evidence="1">Uncharacterized protein</fullName>
    </submittedName>
</protein>
<organism evidence="1 2">
    <name type="scientific">Papaver somniferum</name>
    <name type="common">Opium poppy</name>
    <dbReference type="NCBI Taxonomy" id="3469"/>
    <lineage>
        <taxon>Eukaryota</taxon>
        <taxon>Viridiplantae</taxon>
        <taxon>Streptophyta</taxon>
        <taxon>Embryophyta</taxon>
        <taxon>Tracheophyta</taxon>
        <taxon>Spermatophyta</taxon>
        <taxon>Magnoliopsida</taxon>
        <taxon>Ranunculales</taxon>
        <taxon>Papaveraceae</taxon>
        <taxon>Papaveroideae</taxon>
        <taxon>Papaver</taxon>
    </lineage>
</organism>
<accession>A0A4Y7K8L7</accession>
<gene>
    <name evidence="1" type="ORF">C5167_031604</name>
</gene>
<proteinExistence type="predicted"/>
<keyword evidence="2" id="KW-1185">Reference proteome</keyword>
<evidence type="ECO:0000313" key="1">
    <source>
        <dbReference type="EMBL" id="RZC68348.1"/>
    </source>
</evidence>
<dbReference type="Proteomes" id="UP000316621">
    <property type="component" value="Chromosome 7"/>
</dbReference>
<dbReference type="AlphaFoldDB" id="A0A4Y7K8L7"/>
<reference evidence="1 2" key="1">
    <citation type="journal article" date="2018" name="Science">
        <title>The opium poppy genome and morphinan production.</title>
        <authorList>
            <person name="Guo L."/>
            <person name="Winzer T."/>
            <person name="Yang X."/>
            <person name="Li Y."/>
            <person name="Ning Z."/>
            <person name="He Z."/>
            <person name="Teodor R."/>
            <person name="Lu Y."/>
            <person name="Bowser T.A."/>
            <person name="Graham I.A."/>
            <person name="Ye K."/>
        </authorList>
    </citation>
    <scope>NUCLEOTIDE SEQUENCE [LARGE SCALE GENOMIC DNA]</scope>
    <source>
        <strain evidence="2">cv. HN1</strain>
        <tissue evidence="1">Leaves</tissue>
    </source>
</reference>
<dbReference type="EMBL" id="CM010721">
    <property type="protein sequence ID" value="RZC68348.1"/>
    <property type="molecule type" value="Genomic_DNA"/>
</dbReference>
<name>A0A4Y7K8L7_PAPSO</name>